<keyword evidence="2" id="KW-1185">Reference proteome</keyword>
<dbReference type="AlphaFoldDB" id="A0A392R2W4"/>
<evidence type="ECO:0000313" key="2">
    <source>
        <dbReference type="Proteomes" id="UP000265520"/>
    </source>
</evidence>
<proteinExistence type="predicted"/>
<feature type="non-terminal residue" evidence="1">
    <location>
        <position position="34"/>
    </location>
</feature>
<protein>
    <submittedName>
        <fullName evidence="1">Uncharacterized protein</fullName>
    </submittedName>
</protein>
<reference evidence="1 2" key="1">
    <citation type="journal article" date="2018" name="Front. Plant Sci.">
        <title>Red Clover (Trifolium pratense) and Zigzag Clover (T. medium) - A Picture of Genomic Similarities and Differences.</title>
        <authorList>
            <person name="Dluhosova J."/>
            <person name="Istvanek J."/>
            <person name="Nedelnik J."/>
            <person name="Repkova J."/>
        </authorList>
    </citation>
    <scope>NUCLEOTIDE SEQUENCE [LARGE SCALE GENOMIC DNA]</scope>
    <source>
        <strain evidence="2">cv. 10/8</strain>
        <tissue evidence="1">Leaf</tissue>
    </source>
</reference>
<sequence>MGRRNGAWCEVAMLCLILEETEFAPGERNGAWGE</sequence>
<dbReference type="EMBL" id="LXQA010179522">
    <property type="protein sequence ID" value="MCI30432.1"/>
    <property type="molecule type" value="Genomic_DNA"/>
</dbReference>
<name>A0A392R2W4_9FABA</name>
<comment type="caution">
    <text evidence="1">The sequence shown here is derived from an EMBL/GenBank/DDBJ whole genome shotgun (WGS) entry which is preliminary data.</text>
</comment>
<evidence type="ECO:0000313" key="1">
    <source>
        <dbReference type="EMBL" id="MCI30432.1"/>
    </source>
</evidence>
<organism evidence="1 2">
    <name type="scientific">Trifolium medium</name>
    <dbReference type="NCBI Taxonomy" id="97028"/>
    <lineage>
        <taxon>Eukaryota</taxon>
        <taxon>Viridiplantae</taxon>
        <taxon>Streptophyta</taxon>
        <taxon>Embryophyta</taxon>
        <taxon>Tracheophyta</taxon>
        <taxon>Spermatophyta</taxon>
        <taxon>Magnoliopsida</taxon>
        <taxon>eudicotyledons</taxon>
        <taxon>Gunneridae</taxon>
        <taxon>Pentapetalae</taxon>
        <taxon>rosids</taxon>
        <taxon>fabids</taxon>
        <taxon>Fabales</taxon>
        <taxon>Fabaceae</taxon>
        <taxon>Papilionoideae</taxon>
        <taxon>50 kb inversion clade</taxon>
        <taxon>NPAAA clade</taxon>
        <taxon>Hologalegina</taxon>
        <taxon>IRL clade</taxon>
        <taxon>Trifolieae</taxon>
        <taxon>Trifolium</taxon>
    </lineage>
</organism>
<accession>A0A392R2W4</accession>
<dbReference type="Proteomes" id="UP000265520">
    <property type="component" value="Unassembled WGS sequence"/>
</dbReference>